<organism evidence="17 18">
    <name type="scientific">Ruminiclostridium sufflavum DSM 19573</name>
    <dbReference type="NCBI Taxonomy" id="1121337"/>
    <lineage>
        <taxon>Bacteria</taxon>
        <taxon>Bacillati</taxon>
        <taxon>Bacillota</taxon>
        <taxon>Clostridia</taxon>
        <taxon>Eubacteriales</taxon>
        <taxon>Oscillospiraceae</taxon>
        <taxon>Ruminiclostridium</taxon>
    </lineage>
</organism>
<evidence type="ECO:0000256" key="8">
    <source>
        <dbReference type="ARBA" id="ARBA00022741"/>
    </source>
</evidence>
<dbReference type="PANTHER" id="PTHR45528">
    <property type="entry name" value="SENSOR HISTIDINE KINASE CPXA"/>
    <property type="match status" value="1"/>
</dbReference>
<dbReference type="OrthoDB" id="9792991at2"/>
<dbReference type="SMART" id="SM00388">
    <property type="entry name" value="HisKA"/>
    <property type="match status" value="1"/>
</dbReference>
<evidence type="ECO:0000256" key="4">
    <source>
        <dbReference type="ARBA" id="ARBA00022475"/>
    </source>
</evidence>
<evidence type="ECO:0000256" key="3">
    <source>
        <dbReference type="ARBA" id="ARBA00012438"/>
    </source>
</evidence>
<evidence type="ECO:0000313" key="17">
    <source>
        <dbReference type="EMBL" id="PYG87426.1"/>
    </source>
</evidence>
<feature type="transmembrane region" description="Helical" evidence="14">
    <location>
        <begin position="456"/>
        <end position="475"/>
    </location>
</feature>
<dbReference type="InterPro" id="IPR005467">
    <property type="entry name" value="His_kinase_dom"/>
</dbReference>
<accession>A0A318XXD4</accession>
<feature type="transmembrane region" description="Helical" evidence="14">
    <location>
        <begin position="305"/>
        <end position="326"/>
    </location>
</feature>
<gene>
    <name evidence="17" type="ORF">LY28_02096</name>
</gene>
<keyword evidence="12" id="KW-0902">Two-component regulatory system</keyword>
<comment type="catalytic activity">
    <reaction evidence="1">
        <text>ATP + protein L-histidine = ADP + protein N-phospho-L-histidine.</text>
        <dbReference type="EC" id="2.7.13.3"/>
    </reaction>
</comment>
<keyword evidence="11 14" id="KW-1133">Transmembrane helix</keyword>
<evidence type="ECO:0000256" key="13">
    <source>
        <dbReference type="ARBA" id="ARBA00023136"/>
    </source>
</evidence>
<evidence type="ECO:0000259" key="15">
    <source>
        <dbReference type="PROSITE" id="PS50109"/>
    </source>
</evidence>
<evidence type="ECO:0000313" key="18">
    <source>
        <dbReference type="Proteomes" id="UP000248132"/>
    </source>
</evidence>
<dbReference type="Gene3D" id="3.30.565.10">
    <property type="entry name" value="Histidine kinase-like ATPase, C-terminal domain"/>
    <property type="match status" value="1"/>
</dbReference>
<protein>
    <recommendedName>
        <fullName evidence="3">histidine kinase</fullName>
        <ecNumber evidence="3">2.7.13.3</ecNumber>
    </recommendedName>
</protein>
<keyword evidence="5" id="KW-0597">Phosphoprotein</keyword>
<keyword evidence="4" id="KW-1003">Cell membrane</keyword>
<reference evidence="17 18" key="1">
    <citation type="submission" date="2018-06" db="EMBL/GenBank/DDBJ databases">
        <title>Genomic Encyclopedia of Type Strains, Phase I: the one thousand microbial genomes (KMG-I) project.</title>
        <authorList>
            <person name="Kyrpides N."/>
        </authorList>
    </citation>
    <scope>NUCLEOTIDE SEQUENCE [LARGE SCALE GENOMIC DNA]</scope>
    <source>
        <strain evidence="17 18">DSM 19573</strain>
    </source>
</reference>
<evidence type="ECO:0000256" key="14">
    <source>
        <dbReference type="SAM" id="Phobius"/>
    </source>
</evidence>
<dbReference type="GO" id="GO:0000155">
    <property type="term" value="F:phosphorelay sensor kinase activity"/>
    <property type="evidence" value="ECO:0007669"/>
    <property type="project" value="InterPro"/>
</dbReference>
<dbReference type="PANTHER" id="PTHR45528:SF1">
    <property type="entry name" value="SENSOR HISTIDINE KINASE CPXA"/>
    <property type="match status" value="1"/>
</dbReference>
<comment type="caution">
    <text evidence="17">The sequence shown here is derived from an EMBL/GenBank/DDBJ whole genome shotgun (WGS) entry which is preliminary data.</text>
</comment>
<evidence type="ECO:0000256" key="1">
    <source>
        <dbReference type="ARBA" id="ARBA00000085"/>
    </source>
</evidence>
<proteinExistence type="predicted"/>
<dbReference type="EC" id="2.7.13.3" evidence="3"/>
<dbReference type="SUPFAM" id="SSF55874">
    <property type="entry name" value="ATPase domain of HSP90 chaperone/DNA topoisomerase II/histidine kinase"/>
    <property type="match status" value="1"/>
</dbReference>
<keyword evidence="10" id="KW-0067">ATP-binding</keyword>
<evidence type="ECO:0000256" key="11">
    <source>
        <dbReference type="ARBA" id="ARBA00022989"/>
    </source>
</evidence>
<evidence type="ECO:0000256" key="2">
    <source>
        <dbReference type="ARBA" id="ARBA00004651"/>
    </source>
</evidence>
<feature type="domain" description="Histidine kinase" evidence="15">
    <location>
        <begin position="567"/>
        <end position="781"/>
    </location>
</feature>
<dbReference type="SUPFAM" id="SSF47384">
    <property type="entry name" value="Homodimeric domain of signal transducing histidine kinase"/>
    <property type="match status" value="1"/>
</dbReference>
<keyword evidence="18" id="KW-1185">Reference proteome</keyword>
<evidence type="ECO:0000256" key="6">
    <source>
        <dbReference type="ARBA" id="ARBA00022679"/>
    </source>
</evidence>
<dbReference type="PROSITE" id="PS50109">
    <property type="entry name" value="HIS_KIN"/>
    <property type="match status" value="1"/>
</dbReference>
<dbReference type="Pfam" id="PF02518">
    <property type="entry name" value="HATPase_c"/>
    <property type="match status" value="1"/>
</dbReference>
<dbReference type="CDD" id="cd00082">
    <property type="entry name" value="HisKA"/>
    <property type="match status" value="1"/>
</dbReference>
<dbReference type="AlphaFoldDB" id="A0A318XXD4"/>
<feature type="transmembrane region" description="Helical" evidence="14">
    <location>
        <begin position="382"/>
        <end position="403"/>
    </location>
</feature>
<dbReference type="InterPro" id="IPR003661">
    <property type="entry name" value="HisK_dim/P_dom"/>
</dbReference>
<dbReference type="FunFam" id="1.10.287.130:FF:000001">
    <property type="entry name" value="Two-component sensor histidine kinase"/>
    <property type="match status" value="1"/>
</dbReference>
<dbReference type="EMBL" id="QKMR01000011">
    <property type="protein sequence ID" value="PYG87426.1"/>
    <property type="molecule type" value="Genomic_DNA"/>
</dbReference>
<dbReference type="GO" id="GO:0005524">
    <property type="term" value="F:ATP binding"/>
    <property type="evidence" value="ECO:0007669"/>
    <property type="project" value="UniProtKB-KW"/>
</dbReference>
<evidence type="ECO:0000256" key="10">
    <source>
        <dbReference type="ARBA" id="ARBA00022840"/>
    </source>
</evidence>
<dbReference type="InterPro" id="IPR003594">
    <property type="entry name" value="HATPase_dom"/>
</dbReference>
<keyword evidence="9 17" id="KW-0418">Kinase</keyword>
<keyword evidence="7 14" id="KW-0812">Transmembrane</keyword>
<dbReference type="RefSeq" id="WP_110462122.1">
    <property type="nucleotide sequence ID" value="NZ_QKMR01000011.1"/>
</dbReference>
<keyword evidence="6" id="KW-0808">Transferase</keyword>
<dbReference type="GO" id="GO:0005886">
    <property type="term" value="C:plasma membrane"/>
    <property type="evidence" value="ECO:0007669"/>
    <property type="project" value="UniProtKB-SubCell"/>
</dbReference>
<comment type="subcellular location">
    <subcellularLocation>
        <location evidence="2">Cell membrane</location>
        <topology evidence="2">Multi-pass membrane protein</topology>
    </subcellularLocation>
</comment>
<evidence type="ECO:0000256" key="12">
    <source>
        <dbReference type="ARBA" id="ARBA00023012"/>
    </source>
</evidence>
<evidence type="ECO:0000256" key="7">
    <source>
        <dbReference type="ARBA" id="ARBA00022692"/>
    </source>
</evidence>
<dbReference type="PROSITE" id="PS50885">
    <property type="entry name" value="HAMP"/>
    <property type="match status" value="1"/>
</dbReference>
<dbReference type="InterPro" id="IPR036890">
    <property type="entry name" value="HATPase_C_sf"/>
</dbReference>
<evidence type="ECO:0000259" key="16">
    <source>
        <dbReference type="PROSITE" id="PS50885"/>
    </source>
</evidence>
<dbReference type="Gene3D" id="1.10.287.130">
    <property type="match status" value="1"/>
</dbReference>
<evidence type="ECO:0000256" key="9">
    <source>
        <dbReference type="ARBA" id="ARBA00022777"/>
    </source>
</evidence>
<feature type="domain" description="HAMP" evidence="16">
    <location>
        <begin position="507"/>
        <end position="552"/>
    </location>
</feature>
<sequence>MDTKLKKYRYSVWFKFLAIVLCVAGMVAVAYGITKAPHFEVVLQNADFKESNELKKTLGAAYWQVSKVAFNYRSEEYIKANNIPDENYILNKKNQIIYDRENEIAEINNKYNSLIQQHSSNTDAADSSYVTGAGNPYITHSYDASQAQENYPDTAEANTQSSEDNKLLATLVQEREKEIQDAIKKYDEAIKNIKTNYIDERISEYYEEAASLKRLNGIYYTVVENGKVTYSNIRDYSSESAEAFYKQLVSYIKLTPDSIAKVYPINYYYDTSTFPQNAVVYIGMSQTRFDSELSAYNTSFKEGRIGMTSAAAGFLAFLISLIYLIYASGRRVERDGVHLIFADHIHLDAALAISAAAIILFVVQTAYFYMNFIAGNTYFNKILLFAGFAALVSVGTLIGILFVTMLSKRIKRHEVIKHTLLYKITVWCISKSRRSYSSISAKISSVYDTSPPAMRLIFAFGAYALLTVISILLFLTGYAGAFIGFTGIIGINLAAVYLLLKNFKVFKDIHSGAEKIRSGELSYNIPEEGIPEFKQLSSTINGIADGLKAAVSSQVKSERMKAELITNVSHDLKTPLTSIITYVDLLKKEGLQSENAEKYLDIIDNKSQRLKSLTEDLFEAAKASSGSIAVNPEKLDLVSLINQGLGELSDKIESSGLSFRINLPASKLFAIADGKLLWRVIENLISNVFKYALPNSRVYIDAFSSSEKAGITIKNISAYELNINEDELMERFKRGDASRNSEGSGLGLSIAKSLTELQGGSFHIEIDGDLFKAVIELPGTGPD</sequence>
<dbReference type="Proteomes" id="UP000248132">
    <property type="component" value="Unassembled WGS sequence"/>
</dbReference>
<evidence type="ECO:0000256" key="5">
    <source>
        <dbReference type="ARBA" id="ARBA00022553"/>
    </source>
</evidence>
<feature type="transmembrane region" description="Helical" evidence="14">
    <location>
        <begin position="481"/>
        <end position="500"/>
    </location>
</feature>
<dbReference type="InterPro" id="IPR003660">
    <property type="entry name" value="HAMP_dom"/>
</dbReference>
<keyword evidence="8" id="KW-0547">Nucleotide-binding</keyword>
<dbReference type="InterPro" id="IPR036097">
    <property type="entry name" value="HisK_dim/P_sf"/>
</dbReference>
<feature type="transmembrane region" description="Helical" evidence="14">
    <location>
        <begin position="347"/>
        <end position="370"/>
    </location>
</feature>
<keyword evidence="13 14" id="KW-0472">Membrane</keyword>
<dbReference type="InterPro" id="IPR050398">
    <property type="entry name" value="HssS/ArlS-like"/>
</dbReference>
<dbReference type="Pfam" id="PF00512">
    <property type="entry name" value="HisKA"/>
    <property type="match status" value="1"/>
</dbReference>
<feature type="transmembrane region" description="Helical" evidence="14">
    <location>
        <begin position="12"/>
        <end position="33"/>
    </location>
</feature>
<dbReference type="SMART" id="SM00387">
    <property type="entry name" value="HATPase_c"/>
    <property type="match status" value="1"/>
</dbReference>
<name>A0A318XXD4_9FIRM</name>